<keyword evidence="2" id="KW-1185">Reference proteome</keyword>
<protein>
    <recommendedName>
        <fullName evidence="3">Phenylacetate--CoA ligase family protein</fullName>
    </recommendedName>
</protein>
<proteinExistence type="predicted"/>
<dbReference type="Proteomes" id="UP001171916">
    <property type="component" value="Unassembled WGS sequence"/>
</dbReference>
<dbReference type="SUPFAM" id="SSF56801">
    <property type="entry name" value="Acetyl-CoA synthetase-like"/>
    <property type="match status" value="1"/>
</dbReference>
<evidence type="ECO:0000313" key="2">
    <source>
        <dbReference type="Proteomes" id="UP001171916"/>
    </source>
</evidence>
<evidence type="ECO:0000313" key="1">
    <source>
        <dbReference type="EMBL" id="MDN3204736.1"/>
    </source>
</evidence>
<reference evidence="1" key="1">
    <citation type="submission" date="2023-06" db="EMBL/GenBank/DDBJ databases">
        <title>Robiginitalea aurantiacus sp. nov. and Algoriphagus sediminis sp. nov., isolated from coastal sediment.</title>
        <authorList>
            <person name="Zhou Z.Y."/>
            <person name="An J."/>
            <person name="Jia Y.W."/>
            <person name="Du Z.J."/>
        </authorList>
    </citation>
    <scope>NUCLEOTIDE SEQUENCE</scope>
    <source>
        <strain evidence="1">C2-7</strain>
    </source>
</reference>
<dbReference type="RefSeq" id="WP_290000441.1">
    <property type="nucleotide sequence ID" value="NZ_JAUEPH010000004.1"/>
</dbReference>
<comment type="caution">
    <text evidence="1">The sequence shown here is derived from an EMBL/GenBank/DDBJ whole genome shotgun (WGS) entry which is preliminary data.</text>
</comment>
<evidence type="ECO:0008006" key="3">
    <source>
        <dbReference type="Google" id="ProtNLM"/>
    </source>
</evidence>
<dbReference type="PANTHER" id="PTHR36932">
    <property type="entry name" value="CAPSULAR POLYSACCHARIDE BIOSYNTHESIS PROTEIN"/>
    <property type="match status" value="1"/>
</dbReference>
<dbReference type="Gene3D" id="3.40.50.12780">
    <property type="entry name" value="N-terminal domain of ligase-like"/>
    <property type="match status" value="1"/>
</dbReference>
<gene>
    <name evidence="1" type="ORF">QVH07_11280</name>
</gene>
<accession>A0ABT7YDY9</accession>
<name>A0ABT7YDY9_9BACT</name>
<dbReference type="InterPro" id="IPR042099">
    <property type="entry name" value="ANL_N_sf"/>
</dbReference>
<dbReference type="InterPro" id="IPR053158">
    <property type="entry name" value="CapK_Type1_Caps_Biosynth"/>
</dbReference>
<dbReference type="EMBL" id="JAUEPH010000004">
    <property type="protein sequence ID" value="MDN3204736.1"/>
    <property type="molecule type" value="Genomic_DNA"/>
</dbReference>
<sequence length="427" mass="48767">MSLGDLALGTSFVKKIRSWREVFKKDSTELKEIQKEKLRKMLSHASENSPFYKSFSIPLDQDPFKTLKNFPILPKQTLKERVDEFLTTDQTKGLTSITSSGSTGAPSKVYFNSEELSSNRALQIIWWEWAGYKFGNSVLQTGVNMKRSAEKKLKDYLLNTRYIDAVSHDENQIKEELELLLEHPRQHFVGYASSIFLFAKVANKYNIKGVKFDSIISIGEKLLPNFRKEIDTAFQSPIYDTYGASEGFLIASQCRKGTYHIMSPHLVLEILDEQGNEVKPGEMGRVVLTGLDNFTLPLIRYEIGDLAVKASDQTCSCGLQLPVLGEIVGRITEFIKTPRGKYITVQTVVRLMKKFEEIDQYKVIQHSESELEIELVSGIKLDSRYEEKISSEYERVLEEKLNIKFTQVPKISKAKTGKFQLIESRLN</sequence>
<dbReference type="PANTHER" id="PTHR36932:SF1">
    <property type="entry name" value="CAPSULAR POLYSACCHARIDE BIOSYNTHESIS PROTEIN"/>
    <property type="match status" value="1"/>
</dbReference>
<organism evidence="1 2">
    <name type="scientific">Algoriphagus sediminis</name>
    <dbReference type="NCBI Taxonomy" id="3057113"/>
    <lineage>
        <taxon>Bacteria</taxon>
        <taxon>Pseudomonadati</taxon>
        <taxon>Bacteroidota</taxon>
        <taxon>Cytophagia</taxon>
        <taxon>Cytophagales</taxon>
        <taxon>Cyclobacteriaceae</taxon>
        <taxon>Algoriphagus</taxon>
    </lineage>
</organism>